<name>A0A426X5C4_ENSVE</name>
<evidence type="ECO:0000313" key="1">
    <source>
        <dbReference type="EMBL" id="RRT34644.1"/>
    </source>
</evidence>
<feature type="non-terminal residue" evidence="1">
    <location>
        <position position="1"/>
    </location>
</feature>
<proteinExistence type="predicted"/>
<evidence type="ECO:0000313" key="2">
    <source>
        <dbReference type="Proteomes" id="UP000287651"/>
    </source>
</evidence>
<protein>
    <submittedName>
        <fullName evidence="1">Uncharacterized protein</fullName>
    </submittedName>
</protein>
<dbReference type="EMBL" id="AMZH03026352">
    <property type="protein sequence ID" value="RRT34644.1"/>
    <property type="molecule type" value="Genomic_DNA"/>
</dbReference>
<dbReference type="AlphaFoldDB" id="A0A426X5C4"/>
<gene>
    <name evidence="1" type="ORF">B296_00044407</name>
</gene>
<organism evidence="1 2">
    <name type="scientific">Ensete ventricosum</name>
    <name type="common">Abyssinian banana</name>
    <name type="synonym">Musa ensete</name>
    <dbReference type="NCBI Taxonomy" id="4639"/>
    <lineage>
        <taxon>Eukaryota</taxon>
        <taxon>Viridiplantae</taxon>
        <taxon>Streptophyta</taxon>
        <taxon>Embryophyta</taxon>
        <taxon>Tracheophyta</taxon>
        <taxon>Spermatophyta</taxon>
        <taxon>Magnoliopsida</taxon>
        <taxon>Liliopsida</taxon>
        <taxon>Zingiberales</taxon>
        <taxon>Musaceae</taxon>
        <taxon>Ensete</taxon>
    </lineage>
</organism>
<comment type="caution">
    <text evidence="1">The sequence shown here is derived from an EMBL/GenBank/DDBJ whole genome shotgun (WGS) entry which is preliminary data.</text>
</comment>
<reference evidence="1 2" key="1">
    <citation type="journal article" date="2014" name="Agronomy (Basel)">
        <title>A Draft Genome Sequence for Ensete ventricosum, the Drought-Tolerant Tree Against Hunger.</title>
        <authorList>
            <person name="Harrison J."/>
            <person name="Moore K.A."/>
            <person name="Paszkiewicz K."/>
            <person name="Jones T."/>
            <person name="Grant M."/>
            <person name="Ambacheew D."/>
            <person name="Muzemil S."/>
            <person name="Studholme D.J."/>
        </authorList>
    </citation>
    <scope>NUCLEOTIDE SEQUENCE [LARGE SCALE GENOMIC DNA]</scope>
</reference>
<sequence length="100" mass="9817">VVALHTIGMGSHPYGKRCCLRAAPHELAVSPRVGATPAGGSLGRGAAPCGLTAGSRHLRPGRGQLPLVVAPWIAGPCGLAASVRARGAIATAGGRPLQGA</sequence>
<dbReference type="Proteomes" id="UP000287651">
    <property type="component" value="Unassembled WGS sequence"/>
</dbReference>
<accession>A0A426X5C4</accession>